<sequence length="94" mass="10796">MPIRRLHDDCGSARGGLQWPLNLANDGEVLHTNKQDDIMEEVERLAMSCSPKVKSFNIKKLRTERVCLLVTNESDSTFIYLFEPLVMSELLQIF</sequence>
<evidence type="ECO:0000313" key="2">
    <source>
        <dbReference type="Proteomes" id="UP000243498"/>
    </source>
</evidence>
<evidence type="ECO:0000313" key="1">
    <source>
        <dbReference type="EMBL" id="OAA37672.1"/>
    </source>
</evidence>
<comment type="caution">
    <text evidence="1">The sequence shown here is derived from an EMBL/GenBank/DDBJ whole genome shotgun (WGS) entry which is preliminary data.</text>
</comment>
<dbReference type="Proteomes" id="UP000243498">
    <property type="component" value="Unassembled WGS sequence"/>
</dbReference>
<name>A0A166Z961_METRR</name>
<dbReference type="AlphaFoldDB" id="A0A166Z961"/>
<proteinExistence type="predicted"/>
<reference evidence="1 2" key="1">
    <citation type="journal article" date="2016" name="Genome Biol. Evol.">
        <title>Divergent and convergent evolution of fungal pathogenicity.</title>
        <authorList>
            <person name="Shang Y."/>
            <person name="Xiao G."/>
            <person name="Zheng P."/>
            <person name="Cen K."/>
            <person name="Zhan S."/>
            <person name="Wang C."/>
        </authorList>
    </citation>
    <scope>NUCLEOTIDE SEQUENCE [LARGE SCALE GENOMIC DNA]</scope>
    <source>
        <strain evidence="1 2">RCEF 4871</strain>
    </source>
</reference>
<protein>
    <submittedName>
        <fullName evidence="1">Uncharacterized protein</fullName>
    </submittedName>
</protein>
<accession>A0A166Z961</accession>
<organism evidence="1 2">
    <name type="scientific">Metarhizium rileyi (strain RCEF 4871)</name>
    <name type="common">Nomuraea rileyi</name>
    <dbReference type="NCBI Taxonomy" id="1649241"/>
    <lineage>
        <taxon>Eukaryota</taxon>
        <taxon>Fungi</taxon>
        <taxon>Dikarya</taxon>
        <taxon>Ascomycota</taxon>
        <taxon>Pezizomycotina</taxon>
        <taxon>Sordariomycetes</taxon>
        <taxon>Hypocreomycetidae</taxon>
        <taxon>Hypocreales</taxon>
        <taxon>Clavicipitaceae</taxon>
        <taxon>Metarhizium</taxon>
    </lineage>
</organism>
<gene>
    <name evidence="1" type="ORF">NOR_07049</name>
</gene>
<keyword evidence="2" id="KW-1185">Reference proteome</keyword>
<dbReference type="EMBL" id="AZHC01000029">
    <property type="protein sequence ID" value="OAA37672.1"/>
    <property type="molecule type" value="Genomic_DNA"/>
</dbReference>